<proteinExistence type="predicted"/>
<accession>A0A6J6X741</accession>
<organism evidence="1">
    <name type="scientific">freshwater metagenome</name>
    <dbReference type="NCBI Taxonomy" id="449393"/>
    <lineage>
        <taxon>unclassified sequences</taxon>
        <taxon>metagenomes</taxon>
        <taxon>ecological metagenomes</taxon>
    </lineage>
</organism>
<dbReference type="EMBL" id="CAFAAM010000003">
    <property type="protein sequence ID" value="CAB4791955.1"/>
    <property type="molecule type" value="Genomic_DNA"/>
</dbReference>
<protein>
    <submittedName>
        <fullName evidence="1">Unannotated protein</fullName>
    </submittedName>
</protein>
<name>A0A6J6X741_9ZZZZ</name>
<gene>
    <name evidence="1" type="ORF">UFOPK3010_00035</name>
</gene>
<evidence type="ECO:0000313" key="1">
    <source>
        <dbReference type="EMBL" id="CAB4791955.1"/>
    </source>
</evidence>
<sequence>MLADLGVTRMLVPPLAIDPKKLPEAMGKFADDVIAKF</sequence>
<dbReference type="AlphaFoldDB" id="A0A6J6X741"/>
<reference evidence="1" key="1">
    <citation type="submission" date="2020-05" db="EMBL/GenBank/DDBJ databases">
        <authorList>
            <person name="Chiriac C."/>
            <person name="Salcher M."/>
            <person name="Ghai R."/>
            <person name="Kavagutti S V."/>
        </authorList>
    </citation>
    <scope>NUCLEOTIDE SEQUENCE</scope>
</reference>